<dbReference type="GO" id="GO:0051213">
    <property type="term" value="F:dioxygenase activity"/>
    <property type="evidence" value="ECO:0007669"/>
    <property type="project" value="UniProtKB-KW"/>
</dbReference>
<dbReference type="EMBL" id="SIDB01000012">
    <property type="protein sequence ID" value="KAI3424756.1"/>
    <property type="molecule type" value="Genomic_DNA"/>
</dbReference>
<dbReference type="Proteomes" id="UP001055712">
    <property type="component" value="Unassembled WGS sequence"/>
</dbReference>
<evidence type="ECO:0000256" key="9">
    <source>
        <dbReference type="SAM" id="MobiDB-lite"/>
    </source>
</evidence>
<comment type="caution">
    <text evidence="11">The sequence shown here is derived from an EMBL/GenBank/DDBJ whole genome shotgun (WGS) entry which is preliminary data.</text>
</comment>
<keyword evidence="4" id="KW-0479">Metal-binding</keyword>
<evidence type="ECO:0000256" key="4">
    <source>
        <dbReference type="ARBA" id="ARBA00022723"/>
    </source>
</evidence>
<evidence type="ECO:0000256" key="1">
    <source>
        <dbReference type="ARBA" id="ARBA00001954"/>
    </source>
</evidence>
<keyword evidence="7" id="KW-0408">Iron</keyword>
<dbReference type="OrthoDB" id="47172at2759"/>
<evidence type="ECO:0000256" key="3">
    <source>
        <dbReference type="ARBA" id="ARBA00006801"/>
    </source>
</evidence>
<feature type="region of interest" description="Disordered" evidence="9">
    <location>
        <begin position="410"/>
        <end position="459"/>
    </location>
</feature>
<feature type="compositionally biased region" description="Low complexity" evidence="9">
    <location>
        <begin position="449"/>
        <end position="459"/>
    </location>
</feature>
<feature type="compositionally biased region" description="Low complexity" evidence="9">
    <location>
        <begin position="285"/>
        <end position="298"/>
    </location>
</feature>
<name>A0A9D4TG44_CHLVU</name>
<dbReference type="InterPro" id="IPR041667">
    <property type="entry name" value="Cupin_8"/>
</dbReference>
<comment type="cofactor">
    <cofactor evidence="1">
        <name>Fe(2+)</name>
        <dbReference type="ChEBI" id="CHEBI:29033"/>
    </cofactor>
</comment>
<keyword evidence="6" id="KW-0560">Oxidoreductase</keyword>
<feature type="domain" description="JmjC" evidence="10">
    <location>
        <begin position="449"/>
        <end position="611"/>
    </location>
</feature>
<evidence type="ECO:0000256" key="7">
    <source>
        <dbReference type="ARBA" id="ARBA00023004"/>
    </source>
</evidence>
<dbReference type="PROSITE" id="PS51184">
    <property type="entry name" value="JMJC"/>
    <property type="match status" value="1"/>
</dbReference>
<dbReference type="GO" id="GO:0046872">
    <property type="term" value="F:metal ion binding"/>
    <property type="evidence" value="ECO:0007669"/>
    <property type="project" value="UniProtKB-KW"/>
</dbReference>
<dbReference type="GO" id="GO:0005634">
    <property type="term" value="C:nucleus"/>
    <property type="evidence" value="ECO:0007669"/>
    <property type="project" value="UniProtKB-SubCell"/>
</dbReference>
<dbReference type="InterPro" id="IPR056520">
    <property type="entry name" value="ARM_KDM8_N"/>
</dbReference>
<comment type="subcellular location">
    <subcellularLocation>
        <location evidence="2">Nucleus</location>
    </subcellularLocation>
</comment>
<evidence type="ECO:0000256" key="6">
    <source>
        <dbReference type="ARBA" id="ARBA00023002"/>
    </source>
</evidence>
<dbReference type="SUPFAM" id="SSF51197">
    <property type="entry name" value="Clavaminate synthase-like"/>
    <property type="match status" value="1"/>
</dbReference>
<evidence type="ECO:0000256" key="8">
    <source>
        <dbReference type="ARBA" id="ARBA00023242"/>
    </source>
</evidence>
<accession>A0A9D4TG44</accession>
<feature type="compositionally biased region" description="Basic and acidic residues" evidence="9">
    <location>
        <begin position="435"/>
        <end position="448"/>
    </location>
</feature>
<keyword evidence="8" id="KW-0539">Nucleus</keyword>
<reference evidence="11" key="1">
    <citation type="journal article" date="2019" name="Plant J.">
        <title>Chlorella vulgaris genome assembly and annotation reveals the molecular basis for metabolic acclimation to high light conditions.</title>
        <authorList>
            <person name="Cecchin M."/>
            <person name="Marcolungo L."/>
            <person name="Rossato M."/>
            <person name="Girolomoni L."/>
            <person name="Cosentino E."/>
            <person name="Cuine S."/>
            <person name="Li-Beisson Y."/>
            <person name="Delledonne M."/>
            <person name="Ballottari M."/>
        </authorList>
    </citation>
    <scope>NUCLEOTIDE SEQUENCE</scope>
    <source>
        <strain evidence="11">211/11P</strain>
    </source>
</reference>
<dbReference type="Pfam" id="PF24472">
    <property type="entry name" value="ARM_KDM8_N"/>
    <property type="match status" value="1"/>
</dbReference>
<evidence type="ECO:0000313" key="11">
    <source>
        <dbReference type="EMBL" id="KAI3424756.1"/>
    </source>
</evidence>
<evidence type="ECO:0000256" key="2">
    <source>
        <dbReference type="ARBA" id="ARBA00004123"/>
    </source>
</evidence>
<feature type="compositionally biased region" description="Low complexity" evidence="9">
    <location>
        <begin position="425"/>
        <end position="434"/>
    </location>
</feature>
<dbReference type="SMART" id="SM00558">
    <property type="entry name" value="JmjC"/>
    <property type="match status" value="1"/>
</dbReference>
<evidence type="ECO:0000313" key="12">
    <source>
        <dbReference type="Proteomes" id="UP001055712"/>
    </source>
</evidence>
<dbReference type="InterPro" id="IPR003347">
    <property type="entry name" value="JmjC_dom"/>
</dbReference>
<keyword evidence="5" id="KW-0223">Dioxygenase</keyword>
<dbReference type="PANTHER" id="PTHR12461">
    <property type="entry name" value="HYPOXIA-INDUCIBLE FACTOR 1 ALPHA INHIBITOR-RELATED"/>
    <property type="match status" value="1"/>
</dbReference>
<feature type="region of interest" description="Disordered" evidence="9">
    <location>
        <begin position="217"/>
        <end position="299"/>
    </location>
</feature>
<evidence type="ECO:0000259" key="10">
    <source>
        <dbReference type="PROSITE" id="PS51184"/>
    </source>
</evidence>
<reference evidence="11" key="2">
    <citation type="submission" date="2020-11" db="EMBL/GenBank/DDBJ databases">
        <authorList>
            <person name="Cecchin M."/>
            <person name="Marcolungo L."/>
            <person name="Rossato M."/>
            <person name="Girolomoni L."/>
            <person name="Cosentino E."/>
            <person name="Cuine S."/>
            <person name="Li-Beisson Y."/>
            <person name="Delledonne M."/>
            <person name="Ballottari M."/>
        </authorList>
    </citation>
    <scope>NUCLEOTIDE SEQUENCE</scope>
    <source>
        <strain evidence="11">211/11P</strain>
        <tissue evidence="11">Whole cell</tissue>
    </source>
</reference>
<protein>
    <recommendedName>
        <fullName evidence="10">JmjC domain-containing protein</fullName>
    </recommendedName>
</protein>
<dbReference type="AlphaFoldDB" id="A0A9D4TG44"/>
<dbReference type="Pfam" id="PF13621">
    <property type="entry name" value="Cupin_8"/>
    <property type="match status" value="1"/>
</dbReference>
<dbReference type="Gene3D" id="2.60.120.650">
    <property type="entry name" value="Cupin"/>
    <property type="match status" value="1"/>
</dbReference>
<comment type="similarity">
    <text evidence="3">Belongs to the JARID1 histone demethylase family.</text>
</comment>
<evidence type="ECO:0000256" key="5">
    <source>
        <dbReference type="ARBA" id="ARBA00022964"/>
    </source>
</evidence>
<keyword evidence="12" id="KW-1185">Reference proteome</keyword>
<gene>
    <name evidence="11" type="ORF">D9Q98_008145</name>
</gene>
<proteinExistence type="inferred from homology"/>
<dbReference type="PANTHER" id="PTHR12461:SF105">
    <property type="entry name" value="HYPOXIA-INDUCIBLE FACTOR 1-ALPHA INHIBITOR"/>
    <property type="match status" value="1"/>
</dbReference>
<sequence>MTDATAGMIDAPPVNWQHVVAALQAGNEWQQLLADLTAAAGGPCVAVLLRRAAAAAAAGQVAAAHGGADRGGGGGTARLAEAVQQVAWEKLHCGDWHAVPVLWRDTYAAASILAAAAGLPSRDSSAAAALPATQPLSRELSTGGTAGAAAAAAEGGTGATAAAAAEAAAEAAGLGAALWHLDMAAIMGGPLLRPAVDALVDALQRRWQYLHCTAPEPPAQQEAGQQEARQEEEVQEGAETEQQGGAAEASHAAAPPPSRPSKRPKLAAHAHAGTPVTGGSGGGPAEAAAPPNSASQPAAWPPAVVPAAVVLPPWSLGPKGSPVAAAHLPSLEAFWRQYMGPGSPAVISGAMDDWPAMARWADPAYFVHVAGPRTVPVEVGEHFLADQWGQQLMTLQRFVQQHILGAAQGRSAQGGAAGGAHPCVEQQQQQQQRQQQERAEPASEHQEAAEQQQGSAAEYAPPQRAQRVYLAQHPLFDQIPALAADIREPAYCCLGEGEVKSVNAWFGPAGTVTPLHTDPHANLLCQAVGRKYVRLYSPACTAAMYPHPEGMHSNSSQVDAGEPDLQRFPLFGQAPFQDCVLEAGQMLFIPAGWWHYVRSLSVSCSVSFWWH</sequence>
<feature type="compositionally biased region" description="Low complexity" evidence="9">
    <location>
        <begin position="240"/>
        <end position="253"/>
    </location>
</feature>
<organism evidence="11 12">
    <name type="scientific">Chlorella vulgaris</name>
    <name type="common">Green alga</name>
    <dbReference type="NCBI Taxonomy" id="3077"/>
    <lineage>
        <taxon>Eukaryota</taxon>
        <taxon>Viridiplantae</taxon>
        <taxon>Chlorophyta</taxon>
        <taxon>core chlorophytes</taxon>
        <taxon>Trebouxiophyceae</taxon>
        <taxon>Chlorellales</taxon>
        <taxon>Chlorellaceae</taxon>
        <taxon>Chlorella clade</taxon>
        <taxon>Chlorella</taxon>
    </lineage>
</organism>